<dbReference type="Proteomes" id="UP000600565">
    <property type="component" value="Unassembled WGS sequence"/>
</dbReference>
<proteinExistence type="inferred from homology"/>
<keyword evidence="4" id="KW-1185">Reference proteome</keyword>
<feature type="domain" description="Phosphoribosyltransferase" evidence="2">
    <location>
        <begin position="118"/>
        <end position="199"/>
    </location>
</feature>
<name>A0ABR8XHQ4_9BACL</name>
<dbReference type="InterPro" id="IPR029057">
    <property type="entry name" value="PRTase-like"/>
</dbReference>
<dbReference type="PANTHER" id="PTHR47505:SF1">
    <property type="entry name" value="DNA UTILIZATION PROTEIN YHGH"/>
    <property type="match status" value="1"/>
</dbReference>
<comment type="caution">
    <text evidence="3">The sequence shown here is derived from an EMBL/GenBank/DDBJ whole genome shotgun (WGS) entry which is preliminary data.</text>
</comment>
<dbReference type="SUPFAM" id="SSF53271">
    <property type="entry name" value="PRTase-like"/>
    <property type="match status" value="1"/>
</dbReference>
<dbReference type="EMBL" id="JACSPW010000001">
    <property type="protein sequence ID" value="MBD8031459.1"/>
    <property type="molecule type" value="Genomic_DNA"/>
</dbReference>
<dbReference type="Gene3D" id="3.40.50.2020">
    <property type="match status" value="1"/>
</dbReference>
<dbReference type="InterPro" id="IPR051910">
    <property type="entry name" value="ComF/GntX_DNA_util-trans"/>
</dbReference>
<protein>
    <submittedName>
        <fullName evidence="3">ComF family protein</fullName>
    </submittedName>
</protein>
<organism evidence="3 4">
    <name type="scientific">Solibacillus merdavium</name>
    <dbReference type="NCBI Taxonomy" id="2762218"/>
    <lineage>
        <taxon>Bacteria</taxon>
        <taxon>Bacillati</taxon>
        <taxon>Bacillota</taxon>
        <taxon>Bacilli</taxon>
        <taxon>Bacillales</taxon>
        <taxon>Caryophanaceae</taxon>
        <taxon>Solibacillus</taxon>
    </lineage>
</organism>
<evidence type="ECO:0000313" key="4">
    <source>
        <dbReference type="Proteomes" id="UP000600565"/>
    </source>
</evidence>
<dbReference type="InterPro" id="IPR000836">
    <property type="entry name" value="PRTase_dom"/>
</dbReference>
<gene>
    <name evidence="3" type="ORF">H9632_00170</name>
</gene>
<evidence type="ECO:0000259" key="2">
    <source>
        <dbReference type="Pfam" id="PF00156"/>
    </source>
</evidence>
<dbReference type="PANTHER" id="PTHR47505">
    <property type="entry name" value="DNA UTILIZATION PROTEIN YHGH"/>
    <property type="match status" value="1"/>
</dbReference>
<reference evidence="3 4" key="1">
    <citation type="submission" date="2020-08" db="EMBL/GenBank/DDBJ databases">
        <title>A Genomic Blueprint of the Chicken Gut Microbiome.</title>
        <authorList>
            <person name="Gilroy R."/>
            <person name="Ravi A."/>
            <person name="Getino M."/>
            <person name="Pursley I."/>
            <person name="Horton D.L."/>
            <person name="Alikhan N.-F."/>
            <person name="Baker D."/>
            <person name="Gharbi K."/>
            <person name="Hall N."/>
            <person name="Watson M."/>
            <person name="Adriaenssens E.M."/>
            <person name="Foster-Nyarko E."/>
            <person name="Jarju S."/>
            <person name="Secka A."/>
            <person name="Antonio M."/>
            <person name="Oren A."/>
            <person name="Chaudhuri R."/>
            <person name="La Ragione R.M."/>
            <person name="Hildebrand F."/>
            <person name="Pallen M.J."/>
        </authorList>
    </citation>
    <scope>NUCLEOTIDE SEQUENCE [LARGE SCALE GENOMIC DNA]</scope>
    <source>
        <strain evidence="3 4">Sa1YVA6</strain>
    </source>
</reference>
<dbReference type="RefSeq" id="WP_191702115.1">
    <property type="nucleotide sequence ID" value="NZ_JACSPW010000001.1"/>
</dbReference>
<dbReference type="CDD" id="cd06223">
    <property type="entry name" value="PRTases_typeI"/>
    <property type="match status" value="1"/>
</dbReference>
<comment type="similarity">
    <text evidence="1">Belongs to the ComF/GntX family.</text>
</comment>
<evidence type="ECO:0000313" key="3">
    <source>
        <dbReference type="EMBL" id="MBD8031459.1"/>
    </source>
</evidence>
<dbReference type="Pfam" id="PF00156">
    <property type="entry name" value="Pribosyltran"/>
    <property type="match status" value="1"/>
</dbReference>
<evidence type="ECO:0000256" key="1">
    <source>
        <dbReference type="ARBA" id="ARBA00008007"/>
    </source>
</evidence>
<sequence>MNKPIQHCLLCERELNQSFGWEELLRKTLPQTICPRCEQRFHRVEQQQEEGVVSLYHYNEAMKDFLHRYKFLHDIVLAHVFNRILHEQLKNEKRLVIPIPMHLENLKTRTFAHIDELLKAASIPFAHHLIKLSNEQQALKTREQRLQTPQLFEVVNVTEIKGGNLLLVDDIYTTGTTLNHAKRALLQAGAKTVKGFTLIHG</sequence>
<accession>A0ABR8XHQ4</accession>